<organism evidence="1 2">
    <name type="scientific">Aspergillus indologenus CBS 114.80</name>
    <dbReference type="NCBI Taxonomy" id="1450541"/>
    <lineage>
        <taxon>Eukaryota</taxon>
        <taxon>Fungi</taxon>
        <taxon>Dikarya</taxon>
        <taxon>Ascomycota</taxon>
        <taxon>Pezizomycotina</taxon>
        <taxon>Eurotiomycetes</taxon>
        <taxon>Eurotiomycetidae</taxon>
        <taxon>Eurotiales</taxon>
        <taxon>Aspergillaceae</taxon>
        <taxon>Aspergillus</taxon>
        <taxon>Aspergillus subgen. Circumdati</taxon>
    </lineage>
</organism>
<keyword evidence="2" id="KW-1185">Reference proteome</keyword>
<dbReference type="Proteomes" id="UP000248817">
    <property type="component" value="Unassembled WGS sequence"/>
</dbReference>
<dbReference type="AlphaFoldDB" id="A0A2V5HKI4"/>
<name>A0A2V5HKI4_9EURO</name>
<gene>
    <name evidence="1" type="ORF">BP00DRAFT_128322</name>
</gene>
<dbReference type="EMBL" id="KZ825701">
    <property type="protein sequence ID" value="PYI24978.1"/>
    <property type="molecule type" value="Genomic_DNA"/>
</dbReference>
<reference evidence="1 2" key="1">
    <citation type="submission" date="2018-02" db="EMBL/GenBank/DDBJ databases">
        <title>The genomes of Aspergillus section Nigri reveals drivers in fungal speciation.</title>
        <authorList>
            <consortium name="DOE Joint Genome Institute"/>
            <person name="Vesth T.C."/>
            <person name="Nybo J."/>
            <person name="Theobald S."/>
            <person name="Brandl J."/>
            <person name="Frisvad J.C."/>
            <person name="Nielsen K.F."/>
            <person name="Lyhne E.K."/>
            <person name="Kogle M.E."/>
            <person name="Kuo A."/>
            <person name="Riley R."/>
            <person name="Clum A."/>
            <person name="Nolan M."/>
            <person name="Lipzen A."/>
            <person name="Salamov A."/>
            <person name="Henrissat B."/>
            <person name="Wiebenga A."/>
            <person name="De vries R.P."/>
            <person name="Grigoriev I.V."/>
            <person name="Mortensen U.H."/>
            <person name="Andersen M.R."/>
            <person name="Baker S.E."/>
        </authorList>
    </citation>
    <scope>NUCLEOTIDE SEQUENCE [LARGE SCALE GENOMIC DNA]</scope>
    <source>
        <strain evidence="1 2">CBS 114.80</strain>
    </source>
</reference>
<accession>A0A2V5HKI4</accession>
<protein>
    <submittedName>
        <fullName evidence="1">Uncharacterized protein</fullName>
    </submittedName>
</protein>
<evidence type="ECO:0000313" key="2">
    <source>
        <dbReference type="Proteomes" id="UP000248817"/>
    </source>
</evidence>
<evidence type="ECO:0000313" key="1">
    <source>
        <dbReference type="EMBL" id="PYI24978.1"/>
    </source>
</evidence>
<proteinExistence type="predicted"/>
<sequence length="175" mass="19571">MAVYHWLRCYTSLSVSYHDIATPELRGRPILIIDDRAESHDCAVHNTRLSHQCTRLDRTVQSDAYQVTSPDKTPKAVSGRQRTASYRQLHQPLNHSELVAVRSISGFLVRPISYLSSKHLLIGPCFAGLVVLHESLFWTPPQSPRVFAAVTLNQLSIISSSIHYSIAIQPSLPTS</sequence>